<comment type="caution">
    <text evidence="1">The sequence shown here is derived from an EMBL/GenBank/DDBJ whole genome shotgun (WGS) entry which is preliminary data.</text>
</comment>
<accession>A0ABU5ZF02</accession>
<dbReference type="Proteomes" id="UP001310386">
    <property type="component" value="Unassembled WGS sequence"/>
</dbReference>
<reference evidence="1" key="1">
    <citation type="submission" date="2023-12" db="EMBL/GenBank/DDBJ databases">
        <title>Fervidustalea candida gen. nov., sp. nov., a novel member of the family Paenibacillaceae isolated from a geothermal area.</title>
        <authorList>
            <person name="Li W.-J."/>
            <person name="Jiao J.-Y."/>
            <person name="Chen Y."/>
        </authorList>
    </citation>
    <scope>NUCLEOTIDE SEQUENCE</scope>
    <source>
        <strain evidence="1">SYSU GA230002</strain>
    </source>
</reference>
<evidence type="ECO:0000313" key="2">
    <source>
        <dbReference type="Proteomes" id="UP001310386"/>
    </source>
</evidence>
<protein>
    <submittedName>
        <fullName evidence="1">Uncharacterized protein</fullName>
    </submittedName>
</protein>
<evidence type="ECO:0000313" key="1">
    <source>
        <dbReference type="EMBL" id="MEB3101082.1"/>
    </source>
</evidence>
<keyword evidence="2" id="KW-1185">Reference proteome</keyword>
<dbReference type="EMBL" id="JAYJLD010000005">
    <property type="protein sequence ID" value="MEB3101082.1"/>
    <property type="molecule type" value="Genomic_DNA"/>
</dbReference>
<dbReference type="RefSeq" id="WP_371753196.1">
    <property type="nucleotide sequence ID" value="NZ_JAYJLD010000005.1"/>
</dbReference>
<sequence>MFKLLIFIGLISLVIYPIFKAVKKVQGFLRFFSFDAGEPCPACHHPIKADGKDMVCPYCGTKLGRTAGGKLLIRIN</sequence>
<proteinExistence type="predicted"/>
<organism evidence="1 2">
    <name type="scientific">Ferviditalea candida</name>
    <dbReference type="NCBI Taxonomy" id="3108399"/>
    <lineage>
        <taxon>Bacteria</taxon>
        <taxon>Bacillati</taxon>
        <taxon>Bacillota</taxon>
        <taxon>Bacilli</taxon>
        <taxon>Bacillales</taxon>
        <taxon>Paenibacillaceae</taxon>
        <taxon>Ferviditalea</taxon>
    </lineage>
</organism>
<name>A0ABU5ZF02_9BACL</name>
<gene>
    <name evidence="1" type="ORF">VF724_05335</name>
</gene>